<dbReference type="InterPro" id="IPR011055">
    <property type="entry name" value="Dup_hybrid_motif"/>
</dbReference>
<comment type="caution">
    <text evidence="4">The sequence shown here is derived from an EMBL/GenBank/DDBJ whole genome shotgun (WGS) entry which is preliminary data.</text>
</comment>
<dbReference type="Gene3D" id="2.70.70.10">
    <property type="entry name" value="Glucose Permease (Domain IIA)"/>
    <property type="match status" value="1"/>
</dbReference>
<feature type="compositionally biased region" description="Basic residues" evidence="2">
    <location>
        <begin position="343"/>
        <end position="357"/>
    </location>
</feature>
<evidence type="ECO:0000256" key="1">
    <source>
        <dbReference type="ARBA" id="ARBA00022729"/>
    </source>
</evidence>
<evidence type="ECO:0000256" key="2">
    <source>
        <dbReference type="SAM" id="MobiDB-lite"/>
    </source>
</evidence>
<dbReference type="RefSeq" id="WP_286290318.1">
    <property type="nucleotide sequence ID" value="NZ_JASXSZ010000007.1"/>
</dbReference>
<dbReference type="PANTHER" id="PTHR21666:SF289">
    <property type="entry name" value="L-ALA--D-GLU ENDOPEPTIDASE"/>
    <property type="match status" value="1"/>
</dbReference>
<feature type="region of interest" description="Disordered" evidence="2">
    <location>
        <begin position="329"/>
        <end position="362"/>
    </location>
</feature>
<dbReference type="PANTHER" id="PTHR21666">
    <property type="entry name" value="PEPTIDASE-RELATED"/>
    <property type="match status" value="1"/>
</dbReference>
<feature type="region of interest" description="Disordered" evidence="2">
    <location>
        <begin position="1"/>
        <end position="42"/>
    </location>
</feature>
<dbReference type="InterPro" id="IPR050570">
    <property type="entry name" value="Cell_wall_metabolism_enzyme"/>
</dbReference>
<evidence type="ECO:0000313" key="4">
    <source>
        <dbReference type="EMBL" id="MDL9981260.1"/>
    </source>
</evidence>
<organism evidence="4 5">
    <name type="scientific">Microbacterium candidum</name>
    <dbReference type="NCBI Taxonomy" id="3041922"/>
    <lineage>
        <taxon>Bacteria</taxon>
        <taxon>Bacillati</taxon>
        <taxon>Actinomycetota</taxon>
        <taxon>Actinomycetes</taxon>
        <taxon>Micrococcales</taxon>
        <taxon>Microbacteriaceae</taxon>
        <taxon>Microbacterium</taxon>
    </lineage>
</organism>
<evidence type="ECO:0000259" key="3">
    <source>
        <dbReference type="Pfam" id="PF01551"/>
    </source>
</evidence>
<dbReference type="SUPFAM" id="SSF51261">
    <property type="entry name" value="Duplicated hybrid motif"/>
    <property type="match status" value="1"/>
</dbReference>
<dbReference type="Pfam" id="PF01551">
    <property type="entry name" value="Peptidase_M23"/>
    <property type="match status" value="1"/>
</dbReference>
<feature type="region of interest" description="Disordered" evidence="2">
    <location>
        <begin position="287"/>
        <end position="307"/>
    </location>
</feature>
<protein>
    <submittedName>
        <fullName evidence="4">Peptidoglycan DD-metalloendopeptidase family protein</fullName>
    </submittedName>
</protein>
<evidence type="ECO:0000313" key="5">
    <source>
        <dbReference type="Proteomes" id="UP001235064"/>
    </source>
</evidence>
<reference evidence="4 5" key="1">
    <citation type="submission" date="2023-06" db="EMBL/GenBank/DDBJ databases">
        <title>Microbacterium sp. nov., isolated from a waste landfill.</title>
        <authorList>
            <person name="Wen W."/>
        </authorList>
    </citation>
    <scope>NUCLEOTIDE SEQUENCE [LARGE SCALE GENOMIC DNA]</scope>
    <source>
        <strain evidence="4 5">ASV49</strain>
    </source>
</reference>
<feature type="region of interest" description="Disordered" evidence="2">
    <location>
        <begin position="58"/>
        <end position="139"/>
    </location>
</feature>
<sequence>MPDQASTEAGGSRAETRRRSADAAPQRPAVVWGRAAETPRATDTVAISTAAIEAETVAIERPVTAEHTTTATERTNLIESAPQTTRRTRSTARAGVSTSGDVADVAAPSAHVAPATAAHAAPAKHAAPPSRSDSRRARTAEVEVPKIVRASVVPAASAPTVAAPAPEPVVELRQVITTSPIRLPEPAALAATPSISALPVVEVPKRSRVRPVTEPVSEQPVAGAASAPAVETSTASEPVLVAGASTAAEPAVHIEEPARTVPAFLAPEPVMAEPVVEAGASFTAPRDAAPHVEPASQPRAQQRPRTEPVVDEFEAAARLFSFTGETPIQQPAQEQAEPEPAAGHKHHKHKAPRKARAPKTGARRAATASFSIGVMGIVGLLTVGMTTPAEAVAAATGSVDTSAKTVLASSDATGGGDSAIQTYMAPEQAQAGALDRSVDYSAVTAAQAGQDAGIKNVSSAYFTNDPNSPIQWPFAVGCTISWGFGPRPGEFHEGVDFTPGAGAHIQAIADGVVRVSTDNGGGYGVMIIIDHIIDGKLISSRYGHMQYGSRQVQVGDHVHVGEYIGRTGNTGHSFGAHTHLEILVNGTTPIDPIPWLRAHVK</sequence>
<keyword evidence="1" id="KW-0732">Signal</keyword>
<keyword evidence="5" id="KW-1185">Reference proteome</keyword>
<dbReference type="CDD" id="cd12797">
    <property type="entry name" value="M23_peptidase"/>
    <property type="match status" value="1"/>
</dbReference>
<dbReference type="InterPro" id="IPR016047">
    <property type="entry name" value="M23ase_b-sheet_dom"/>
</dbReference>
<gene>
    <name evidence="4" type="ORF">QSV35_18160</name>
</gene>
<name>A0ABT7N3I7_9MICO</name>
<feature type="compositionally biased region" description="Low complexity" evidence="2">
    <location>
        <begin position="58"/>
        <end position="131"/>
    </location>
</feature>
<dbReference type="Proteomes" id="UP001235064">
    <property type="component" value="Unassembled WGS sequence"/>
</dbReference>
<feature type="domain" description="M23ase beta-sheet core" evidence="3">
    <location>
        <begin position="491"/>
        <end position="592"/>
    </location>
</feature>
<dbReference type="EMBL" id="JASXSZ010000007">
    <property type="protein sequence ID" value="MDL9981260.1"/>
    <property type="molecule type" value="Genomic_DNA"/>
</dbReference>
<feature type="region of interest" description="Disordered" evidence="2">
    <location>
        <begin position="211"/>
        <end position="230"/>
    </location>
</feature>
<proteinExistence type="predicted"/>
<feature type="compositionally biased region" description="Low complexity" evidence="2">
    <location>
        <begin position="329"/>
        <end position="341"/>
    </location>
</feature>
<accession>A0ABT7N3I7</accession>